<sequence>MDEVRKYRMELRDHFYGKMWTSKDTARHFKGQVMNNQGHDHCPSEQSFDFKPCQSTHSSLNTPPIVRMTKEEPPAPTQRQQATQTCSNGGTHLCPHHIPFDVSRYNRHHQMTSLPTHQHQLLGPSTHEHSPMCGGAEGDNLLYSNKNFHQHNSNERAEQMGCGNDDPSRSHEKHQHNCLHKCPKTSYSFLESAREHLKNADARFNAKFPLPLNDSSLLYSDSDSTSGSKKTRKSTHTVISAKSGEDLRTMVRSQINMQQEIKKSITQLTDLTDRLVLKESSMDSDMTLSSLRLPTINDPNALRKDKREILLHTQRLCDERNTPELPRPKSAPKTTNTKTYDKATHSKNKARKDVLPLVQTEGLSLTVDDLVSSKVITPMVRKIQRMYLNNLREEMALMEDLERVPQLVSEVYKTAAVQNK</sequence>
<dbReference type="OrthoDB" id="7989813at2759"/>
<evidence type="ECO:0000313" key="3">
    <source>
        <dbReference type="RefSeq" id="XP_030383744.1"/>
    </source>
</evidence>
<proteinExistence type="predicted"/>
<feature type="region of interest" description="Disordered" evidence="1">
    <location>
        <begin position="215"/>
        <end position="238"/>
    </location>
</feature>
<dbReference type="RefSeq" id="XP_030383744.1">
    <property type="nucleotide sequence ID" value="XM_030527884.1"/>
</dbReference>
<gene>
    <name evidence="3" type="primary">LOC115631194</name>
</gene>
<reference evidence="3" key="1">
    <citation type="submission" date="2025-08" db="UniProtKB">
        <authorList>
            <consortium name="RefSeq"/>
        </authorList>
    </citation>
    <scope>IDENTIFICATION</scope>
    <source>
        <strain evidence="3">11010-0011.00</strain>
        <tissue evidence="3">Whole body</tissue>
    </source>
</reference>
<dbReference type="Proteomes" id="UP000504634">
    <property type="component" value="Unplaced"/>
</dbReference>
<feature type="region of interest" description="Disordered" evidence="1">
    <location>
        <begin position="320"/>
        <end position="346"/>
    </location>
</feature>
<accession>A0A6J2U5X9</accession>
<keyword evidence="2" id="KW-1185">Reference proteome</keyword>
<evidence type="ECO:0000256" key="1">
    <source>
        <dbReference type="SAM" id="MobiDB-lite"/>
    </source>
</evidence>
<protein>
    <submittedName>
        <fullName evidence="3">Uncharacterized protein LOC115631194</fullName>
    </submittedName>
</protein>
<dbReference type="AlphaFoldDB" id="A0A6J2U5X9"/>
<organism evidence="2 3">
    <name type="scientific">Drosophila lebanonensis</name>
    <name type="common">Fruit fly</name>
    <name type="synonym">Scaptodrosophila lebanonensis</name>
    <dbReference type="NCBI Taxonomy" id="7225"/>
    <lineage>
        <taxon>Eukaryota</taxon>
        <taxon>Metazoa</taxon>
        <taxon>Ecdysozoa</taxon>
        <taxon>Arthropoda</taxon>
        <taxon>Hexapoda</taxon>
        <taxon>Insecta</taxon>
        <taxon>Pterygota</taxon>
        <taxon>Neoptera</taxon>
        <taxon>Endopterygota</taxon>
        <taxon>Diptera</taxon>
        <taxon>Brachycera</taxon>
        <taxon>Muscomorpha</taxon>
        <taxon>Ephydroidea</taxon>
        <taxon>Drosophilidae</taxon>
        <taxon>Scaptodrosophila</taxon>
    </lineage>
</organism>
<name>A0A6J2U5X9_DROLE</name>
<feature type="compositionally biased region" description="Low complexity" evidence="1">
    <location>
        <begin position="215"/>
        <end position="228"/>
    </location>
</feature>
<dbReference type="GeneID" id="115631194"/>
<evidence type="ECO:0000313" key="2">
    <source>
        <dbReference type="Proteomes" id="UP000504634"/>
    </source>
</evidence>